<organism evidence="1 2">
    <name type="scientific">Streptobacillus felis</name>
    <dbReference type="NCBI Taxonomy" id="1384509"/>
    <lineage>
        <taxon>Bacteria</taxon>
        <taxon>Fusobacteriati</taxon>
        <taxon>Fusobacteriota</taxon>
        <taxon>Fusobacteriia</taxon>
        <taxon>Fusobacteriales</taxon>
        <taxon>Leptotrichiaceae</taxon>
        <taxon>Streptobacillus</taxon>
    </lineage>
</organism>
<evidence type="ECO:0000313" key="2">
    <source>
        <dbReference type="Proteomes" id="UP000526184"/>
    </source>
</evidence>
<gene>
    <name evidence="1" type="ORF">HP397_00770</name>
</gene>
<name>A0A7Z0PE53_9FUSO</name>
<proteinExistence type="predicted"/>
<protein>
    <submittedName>
        <fullName evidence="1">Uncharacterized protein</fullName>
    </submittedName>
</protein>
<comment type="caution">
    <text evidence="1">The sequence shown here is derived from an EMBL/GenBank/DDBJ whole genome shotgun (WGS) entry which is preliminary data.</text>
</comment>
<accession>A0A7Z0PE53</accession>
<reference evidence="1 2" key="1">
    <citation type="submission" date="2020-05" db="EMBL/GenBank/DDBJ databases">
        <title>Streptobacillus felis strain LHL191014123.</title>
        <authorList>
            <person name="Fawzy A."/>
            <person name="Rau J."/>
            <person name="Risse K."/>
            <person name="Schauerte N."/>
            <person name="Geiger C."/>
            <person name="Blom J."/>
            <person name="Imirzalioglu C."/>
            <person name="Falgenhauer J."/>
            <person name="Bach A."/>
            <person name="Herden C."/>
            <person name="Eisenberg T."/>
        </authorList>
    </citation>
    <scope>NUCLEOTIDE SEQUENCE [LARGE SCALE GENOMIC DNA]</scope>
    <source>
        <strain evidence="1 2">LHL191014123</strain>
    </source>
</reference>
<evidence type="ECO:0000313" key="1">
    <source>
        <dbReference type="EMBL" id="NYV27359.1"/>
    </source>
</evidence>
<sequence length="245" mass="28116">MGKIFKYLGDYYIVCESEIELKNNVYFCTVSCSKLNDFKVKKVKNEHIVGSSLKGKVIKTLEIDGKAYMNVDFSEFLVQKYGKIQSFGKNYKDIPYKTFYSQSNTGLFPSPEINDIVDVVFVDNDESNMKVSWSLENENSSRFNDGEKRNYLNQVLDFKFNKDIFYLNFKNKIEVLSDNLTLNSNNMLFSSKEKIGLASELDVYIEANDDLEIFGKIIDVKSKGGDINVLSSNNIHLKGKQIHND</sequence>
<keyword evidence="2" id="KW-1185">Reference proteome</keyword>
<dbReference type="EMBL" id="JABMKT010000002">
    <property type="protein sequence ID" value="NYV27359.1"/>
    <property type="molecule type" value="Genomic_DNA"/>
</dbReference>
<dbReference type="Proteomes" id="UP000526184">
    <property type="component" value="Unassembled WGS sequence"/>
</dbReference>
<dbReference type="AlphaFoldDB" id="A0A7Z0PE53"/>
<dbReference type="RefSeq" id="WP_180135288.1">
    <property type="nucleotide sequence ID" value="NZ_JABMKT010000002.1"/>
</dbReference>